<evidence type="ECO:0000313" key="4">
    <source>
        <dbReference type="Proteomes" id="UP000077202"/>
    </source>
</evidence>
<feature type="region of interest" description="Disordered" evidence="1">
    <location>
        <begin position="340"/>
        <end position="361"/>
    </location>
</feature>
<evidence type="ECO:0000313" key="2">
    <source>
        <dbReference type="EMBL" id="BBM97816.1"/>
    </source>
</evidence>
<name>A0A176VWV8_MARPO</name>
<feature type="compositionally biased region" description="Polar residues" evidence="1">
    <location>
        <begin position="403"/>
        <end position="417"/>
    </location>
</feature>
<feature type="region of interest" description="Disordered" evidence="1">
    <location>
        <begin position="717"/>
        <end position="739"/>
    </location>
</feature>
<keyword evidence="4" id="KW-1185">Reference proteome</keyword>
<evidence type="ECO:0000313" key="3">
    <source>
        <dbReference type="EMBL" id="OAE24762.1"/>
    </source>
</evidence>
<protein>
    <submittedName>
        <fullName evidence="3">Uncharacterized protein</fullName>
    </submittedName>
</protein>
<dbReference type="Proteomes" id="UP001162541">
    <property type="component" value="Chromosome 1"/>
</dbReference>
<feature type="region of interest" description="Disordered" evidence="1">
    <location>
        <begin position="119"/>
        <end position="147"/>
    </location>
</feature>
<dbReference type="Proteomes" id="UP000077202">
    <property type="component" value="Unassembled WGS sequence"/>
</dbReference>
<dbReference type="EMBL" id="AP019866">
    <property type="protein sequence ID" value="BBM97816.1"/>
    <property type="molecule type" value="Genomic_DNA"/>
</dbReference>
<dbReference type="AlphaFoldDB" id="A0A176VWV8"/>
<reference evidence="2" key="2">
    <citation type="journal article" date="2019" name="Curr. Biol.">
        <title>Chromatin organization in early land plants reveals an ancestral association between H3K27me3, transposons, and constitutive heterochromatin.</title>
        <authorList>
            <person name="Montgomery S.A."/>
            <person name="Tanizawa Y."/>
            <person name="Galik B."/>
            <person name="Wang N."/>
            <person name="Ito T."/>
            <person name="Mochizuki T."/>
            <person name="Akimcheva S."/>
            <person name="Bowman J."/>
            <person name="Cognat V."/>
            <person name="Drouard L."/>
            <person name="Ekker H."/>
            <person name="Houng S."/>
            <person name="Kohchi T."/>
            <person name="Lin S."/>
            <person name="Liu L.D."/>
            <person name="Nakamura Y."/>
            <person name="Valeeva L.R."/>
            <person name="Shakirov E.V."/>
            <person name="Shippen D.E."/>
            <person name="Wei W."/>
            <person name="Yagura M."/>
            <person name="Yamaoka S."/>
            <person name="Yamato K.T."/>
            <person name="Liu C."/>
            <person name="Berger F."/>
        </authorList>
    </citation>
    <scope>NUCLEOTIDE SEQUENCE [LARGE SCALE GENOMIC DNA]</scope>
    <source>
        <strain evidence="2">Tak-1</strain>
    </source>
</reference>
<feature type="compositionally biased region" description="Polar residues" evidence="1">
    <location>
        <begin position="36"/>
        <end position="56"/>
    </location>
</feature>
<feature type="compositionally biased region" description="Polar residues" evidence="1">
    <location>
        <begin position="199"/>
        <end position="210"/>
    </location>
</feature>
<accession>A0A176VWV8</accession>
<evidence type="ECO:0000256" key="1">
    <source>
        <dbReference type="SAM" id="MobiDB-lite"/>
    </source>
</evidence>
<proteinExistence type="predicted"/>
<feature type="region of interest" description="Disordered" evidence="1">
    <location>
        <begin position="449"/>
        <end position="477"/>
    </location>
</feature>
<dbReference type="EMBL" id="AP019866">
    <property type="protein sequence ID" value="BBM97818.1"/>
    <property type="molecule type" value="Genomic_DNA"/>
</dbReference>
<reference evidence="3 4" key="1">
    <citation type="submission" date="2016-03" db="EMBL/GenBank/DDBJ databases">
        <title>Mechanisms controlling the formation of the plant cell surface in tip-growing cells are functionally conserved among land plants.</title>
        <authorList>
            <person name="Honkanen S."/>
            <person name="Jones V.A."/>
            <person name="Morieri G."/>
            <person name="Champion C."/>
            <person name="Hetherington A.J."/>
            <person name="Kelly S."/>
            <person name="Saint-Marcoux D."/>
            <person name="Proust H."/>
            <person name="Prescott H."/>
            <person name="Dolan L."/>
        </authorList>
    </citation>
    <scope>NUCLEOTIDE SEQUENCE [LARGE SCALE GENOMIC DNA]</scope>
    <source>
        <strain evidence="4">cv. Tak-1 and cv. Tak-2</strain>
        <tissue evidence="3">Whole gametophyte</tissue>
    </source>
</reference>
<evidence type="ECO:0000313" key="5">
    <source>
        <dbReference type="Proteomes" id="UP001162541"/>
    </source>
</evidence>
<dbReference type="EMBL" id="AP019866">
    <property type="protein sequence ID" value="BBM97817.1"/>
    <property type="molecule type" value="Genomic_DNA"/>
</dbReference>
<feature type="region of interest" description="Disordered" evidence="1">
    <location>
        <begin position="490"/>
        <end position="535"/>
    </location>
</feature>
<reference evidence="5" key="3">
    <citation type="journal article" date="2020" name="Curr. Biol.">
        <title>Chromatin organization in early land plants reveals an ancestral association between H3K27me3, transposons, and constitutive heterochromatin.</title>
        <authorList>
            <person name="Montgomery S.A."/>
            <person name="Tanizawa Y."/>
            <person name="Galik B."/>
            <person name="Wang N."/>
            <person name="Ito T."/>
            <person name="Mochizuki T."/>
            <person name="Akimcheva S."/>
            <person name="Bowman J.L."/>
            <person name="Cognat V."/>
            <person name="Marechal-Drouard L."/>
            <person name="Ekker H."/>
            <person name="Hong S.F."/>
            <person name="Kohchi T."/>
            <person name="Lin S.S."/>
            <person name="Liu L.D."/>
            <person name="Nakamura Y."/>
            <person name="Valeeva L.R."/>
            <person name="Shakirov E.V."/>
            <person name="Shippen D.E."/>
            <person name="Wei W.L."/>
            <person name="Yagura M."/>
            <person name="Yamaoka S."/>
            <person name="Yamato K.T."/>
            <person name="Liu C."/>
            <person name="Berger F."/>
        </authorList>
    </citation>
    <scope>NUCLEOTIDE SEQUENCE [LARGE SCALE GENOMIC DNA]</scope>
    <source>
        <strain evidence="5">Tak-1</strain>
    </source>
</reference>
<organism evidence="3 4">
    <name type="scientific">Marchantia polymorpha subsp. ruderalis</name>
    <dbReference type="NCBI Taxonomy" id="1480154"/>
    <lineage>
        <taxon>Eukaryota</taxon>
        <taxon>Viridiplantae</taxon>
        <taxon>Streptophyta</taxon>
        <taxon>Embryophyta</taxon>
        <taxon>Marchantiophyta</taxon>
        <taxon>Marchantiopsida</taxon>
        <taxon>Marchantiidae</taxon>
        <taxon>Marchantiales</taxon>
        <taxon>Marchantiaceae</taxon>
        <taxon>Marchantia</taxon>
    </lineage>
</organism>
<feature type="region of interest" description="Disordered" evidence="1">
    <location>
        <begin position="199"/>
        <end position="222"/>
    </location>
</feature>
<dbReference type="EMBL" id="LVLJ01002476">
    <property type="protein sequence ID" value="OAE24762.1"/>
    <property type="molecule type" value="Genomic_DNA"/>
</dbReference>
<feature type="compositionally biased region" description="Basic and acidic residues" evidence="1">
    <location>
        <begin position="453"/>
        <end position="467"/>
    </location>
</feature>
<sequence length="739" mass="82705">MSSDRGKPYGTRDYLVDDFSSPPTRVVWSPLFENSPGKNHSSRVRSSSLKDLNISSDGELPPGWRTAEEQQRNLLLRKYISPRSNHSGKGCVTSSDEDCSRSWKAAKLTYSGLQFVSTEVDHHSHREEQAMSGGRRESQERRRYSEGSYGLRYGYDVGPTSRNSDSDISARRNKEVSSLKFVDEGESARGMRRHISRKTSSLISEGSRGNNVLDAPQEDWSEGELKRTRMETTGAETYTKQRRSKIRVLEESEDLNCERKDAGVCGVGSGGIGRGRVVKGKELSKQSGRGYVHQRLVQEPYLEAGKVMIADDKEDCIQKSRNRSVADSYINVDGKGSSWKPGIFEDDSDRDSLAHDTRPPCQISTESALHNRKSFKWCRFDDPLTASPKNRTPTSEPNRDSATDQSSTELGSNADSQSLDRNEKFILMHKNPGQRLALLKEPSVTGKTLIDQLEGKSRRKVSSDDRCNFSQGSDASKTCHKSSFLESCTKPRKARYDSATSRDHSTVTTDRERDNTGVSMEEFSRKKRSLRKRRSQSPSAAVACAASMIGDTVDAVRKVREYAAELAFKLAELHAHDAKCLRSAATVMRHHVDTLHTEVHSFQAHWVRRDSVQFPWNCFWREFLVAASLVSGVFSVQACINSVRSALGSLKQTGSRREKVVLAAVLLTVGARFGSGVYQGLGQVKSVRRARDKQLREHLKVIMERTTLLSTLAHTDPTNSSFDSSTEVEDDRQSMLYSR</sequence>
<gene>
    <name evidence="3" type="ORF">AXG93_48s1100</name>
    <name evidence="2" type="ORF">Mp_1g08580</name>
</gene>
<feature type="compositionally biased region" description="Polar residues" evidence="1">
    <location>
        <begin position="387"/>
        <end position="396"/>
    </location>
</feature>
<feature type="compositionally biased region" description="Basic and acidic residues" evidence="1">
    <location>
        <begin position="494"/>
        <end position="515"/>
    </location>
</feature>
<feature type="compositionally biased region" description="Basic residues" evidence="1">
    <location>
        <begin position="525"/>
        <end position="535"/>
    </location>
</feature>
<feature type="region of interest" description="Disordered" evidence="1">
    <location>
        <begin position="30"/>
        <end position="65"/>
    </location>
</feature>
<feature type="compositionally biased region" description="Basic and acidic residues" evidence="1">
    <location>
        <begin position="119"/>
        <end position="145"/>
    </location>
</feature>
<feature type="region of interest" description="Disordered" evidence="1">
    <location>
        <begin position="385"/>
        <end position="419"/>
    </location>
</feature>